<dbReference type="Pfam" id="PF01638">
    <property type="entry name" value="HxlR"/>
    <property type="match status" value="1"/>
</dbReference>
<name>A0A514LKG8_9BACI</name>
<evidence type="ECO:0000313" key="6">
    <source>
        <dbReference type="Proteomes" id="UP000319756"/>
    </source>
</evidence>
<dbReference type="AlphaFoldDB" id="A0A514LKG8"/>
<protein>
    <submittedName>
        <fullName evidence="5">Transcriptional regulator</fullName>
    </submittedName>
</protein>
<dbReference type="Gene3D" id="1.10.10.10">
    <property type="entry name" value="Winged helix-like DNA-binding domain superfamily/Winged helix DNA-binding domain"/>
    <property type="match status" value="1"/>
</dbReference>
<dbReference type="KEGG" id="sale:EPH95_13310"/>
<accession>A0A514LKG8</accession>
<organism evidence="5 6">
    <name type="scientific">Salicibibacter halophilus</name>
    <dbReference type="NCBI Taxonomy" id="2502791"/>
    <lineage>
        <taxon>Bacteria</taxon>
        <taxon>Bacillati</taxon>
        <taxon>Bacillota</taxon>
        <taxon>Bacilli</taxon>
        <taxon>Bacillales</taxon>
        <taxon>Bacillaceae</taxon>
        <taxon>Salicibibacter</taxon>
    </lineage>
</organism>
<evidence type="ECO:0000256" key="3">
    <source>
        <dbReference type="ARBA" id="ARBA00023163"/>
    </source>
</evidence>
<evidence type="ECO:0000256" key="1">
    <source>
        <dbReference type="ARBA" id="ARBA00023015"/>
    </source>
</evidence>
<keyword evidence="2" id="KW-0238">DNA-binding</keyword>
<dbReference type="InterPro" id="IPR011991">
    <property type="entry name" value="ArsR-like_HTH"/>
</dbReference>
<dbReference type="GO" id="GO:0003677">
    <property type="term" value="F:DNA binding"/>
    <property type="evidence" value="ECO:0007669"/>
    <property type="project" value="UniProtKB-KW"/>
</dbReference>
<dbReference type="PANTHER" id="PTHR33204">
    <property type="entry name" value="TRANSCRIPTIONAL REGULATOR, MARR FAMILY"/>
    <property type="match status" value="1"/>
</dbReference>
<dbReference type="InterPro" id="IPR036388">
    <property type="entry name" value="WH-like_DNA-bd_sf"/>
</dbReference>
<gene>
    <name evidence="5" type="ORF">EPH95_13310</name>
</gene>
<evidence type="ECO:0000259" key="4">
    <source>
        <dbReference type="PROSITE" id="PS51118"/>
    </source>
</evidence>
<proteinExistence type="predicted"/>
<keyword evidence="6" id="KW-1185">Reference proteome</keyword>
<feature type="domain" description="HTH hxlR-type" evidence="4">
    <location>
        <begin position="9"/>
        <end position="107"/>
    </location>
</feature>
<dbReference type="PANTHER" id="PTHR33204:SF18">
    <property type="entry name" value="TRANSCRIPTIONAL REGULATORY PROTEIN"/>
    <property type="match status" value="1"/>
</dbReference>
<keyword evidence="3" id="KW-0804">Transcription</keyword>
<evidence type="ECO:0000313" key="5">
    <source>
        <dbReference type="EMBL" id="QDI92035.1"/>
    </source>
</evidence>
<dbReference type="RefSeq" id="WP_142090552.1">
    <property type="nucleotide sequence ID" value="NZ_CP035485.1"/>
</dbReference>
<keyword evidence="1" id="KW-0805">Transcription regulation</keyword>
<dbReference type="SUPFAM" id="SSF46785">
    <property type="entry name" value="Winged helix' DNA-binding domain"/>
    <property type="match status" value="1"/>
</dbReference>
<dbReference type="InterPro" id="IPR036390">
    <property type="entry name" value="WH_DNA-bd_sf"/>
</dbReference>
<dbReference type="OrthoDB" id="9791143at2"/>
<dbReference type="PROSITE" id="PS51118">
    <property type="entry name" value="HTH_HXLR"/>
    <property type="match status" value="1"/>
</dbReference>
<dbReference type="InterPro" id="IPR002577">
    <property type="entry name" value="HTH_HxlR"/>
</dbReference>
<dbReference type="EMBL" id="CP035485">
    <property type="protein sequence ID" value="QDI92035.1"/>
    <property type="molecule type" value="Genomic_DNA"/>
</dbReference>
<dbReference type="Proteomes" id="UP000319756">
    <property type="component" value="Chromosome"/>
</dbReference>
<sequence>MKKNYNLPCNIAQTLNIVGDRWTLLILHELMVGHTTFNEIKRYLEGISSNLLSDRLKYLEEEDLVASTLYSTHPPRFEYALTESGKDLEPVFHSLLLWGRKNLDPCYKKLVDTTGDEVEIRYFNPQTNQLVGSDDLSVITMDEKVGESY</sequence>
<dbReference type="CDD" id="cd00090">
    <property type="entry name" value="HTH_ARSR"/>
    <property type="match status" value="1"/>
</dbReference>
<reference evidence="6" key="1">
    <citation type="submission" date="2019-01" db="EMBL/GenBank/DDBJ databases">
        <title>Genomic analysis of Salicibibacter sp. NKC3-5.</title>
        <authorList>
            <person name="Oh Y.J."/>
        </authorList>
    </citation>
    <scope>NUCLEOTIDE SEQUENCE [LARGE SCALE GENOMIC DNA]</scope>
    <source>
        <strain evidence="6">NKC3-5</strain>
    </source>
</reference>
<evidence type="ECO:0000256" key="2">
    <source>
        <dbReference type="ARBA" id="ARBA00023125"/>
    </source>
</evidence>